<gene>
    <name evidence="1" type="ORF">BN996_00388</name>
</gene>
<reference evidence="2" key="1">
    <citation type="submission" date="2015-03" db="EMBL/GenBank/DDBJ databases">
        <authorList>
            <person name="Urmite Genomes"/>
        </authorList>
    </citation>
    <scope>NUCLEOTIDE SEQUENCE [LARGE SCALE GENOMIC DNA]</scope>
    <source>
        <strain evidence="2">Arc-Hr</strain>
    </source>
</reference>
<dbReference type="Proteomes" id="UP000198902">
    <property type="component" value="Unassembled WGS sequence"/>
</dbReference>
<sequence>MSNSASPSTETRSERAYRTYPLGVRIVEHDDPDEEGRRYGFRAPDHAGREFADADTAALYADVYFDVNGFVEAGTGDRGVPPEVIQAGRDTLAAYFLTQPYADADWVASFYGKKRARIERYVAAVRRRAEEIRDGVKALEREGTSVADDASVGGRMGTDI</sequence>
<dbReference type="RefSeq" id="WP_089776923.1">
    <property type="nucleotide sequence ID" value="NZ_CABLRR010000001.1"/>
</dbReference>
<accession>A0A0D6JM16</accession>
<proteinExistence type="predicted"/>
<evidence type="ECO:0000313" key="1">
    <source>
        <dbReference type="EMBL" id="CQR48937.1"/>
    </source>
</evidence>
<name>A0A0D6JM16_9EURY</name>
<organism evidence="1 2">
    <name type="scientific">Haloferax massiliensis</name>
    <dbReference type="NCBI Taxonomy" id="1476858"/>
    <lineage>
        <taxon>Archaea</taxon>
        <taxon>Methanobacteriati</taxon>
        <taxon>Methanobacteriota</taxon>
        <taxon>Stenosarchaea group</taxon>
        <taxon>Halobacteria</taxon>
        <taxon>Halobacteriales</taxon>
        <taxon>Haloferacaceae</taxon>
        <taxon>Haloferax</taxon>
    </lineage>
</organism>
<evidence type="ECO:0000313" key="2">
    <source>
        <dbReference type="Proteomes" id="UP000198902"/>
    </source>
</evidence>
<protein>
    <submittedName>
        <fullName evidence="1">Uncharacterized protein</fullName>
    </submittedName>
</protein>
<dbReference type="OrthoDB" id="303910at2157"/>
<dbReference type="AlphaFoldDB" id="A0A0D6JM16"/>
<dbReference type="EMBL" id="CSTE01000001">
    <property type="protein sequence ID" value="CQR48937.1"/>
    <property type="molecule type" value="Genomic_DNA"/>
</dbReference>
<keyword evidence="2" id="KW-1185">Reference proteome</keyword>